<name>A0AAW6UD73_9MOLU</name>
<dbReference type="GO" id="GO:0050661">
    <property type="term" value="F:NADP binding"/>
    <property type="evidence" value="ECO:0007669"/>
    <property type="project" value="InterPro"/>
</dbReference>
<dbReference type="CDD" id="cd02932">
    <property type="entry name" value="OYE_YqiM_FMN"/>
    <property type="match status" value="1"/>
</dbReference>
<dbReference type="Pfam" id="PF00724">
    <property type="entry name" value="Oxidored_FMN"/>
    <property type="match status" value="1"/>
</dbReference>
<keyword evidence="8" id="KW-1185">Reference proteome</keyword>
<organism evidence="7 8">
    <name type="scientific">Peloplasma aerotolerans</name>
    <dbReference type="NCBI Taxonomy" id="3044389"/>
    <lineage>
        <taxon>Bacteria</taxon>
        <taxon>Bacillati</taxon>
        <taxon>Mycoplasmatota</taxon>
        <taxon>Mollicutes</taxon>
        <taxon>Acholeplasmatales</taxon>
        <taxon>Acholeplasmataceae</taxon>
        <taxon>Peloplasma</taxon>
    </lineage>
</organism>
<dbReference type="GO" id="GO:0003959">
    <property type="term" value="F:NADPH dehydrogenase activity"/>
    <property type="evidence" value="ECO:0007669"/>
    <property type="project" value="InterPro"/>
</dbReference>
<dbReference type="InterPro" id="IPR044152">
    <property type="entry name" value="YqjM-like"/>
</dbReference>
<dbReference type="RefSeq" id="WP_282840029.1">
    <property type="nucleotide sequence ID" value="NZ_JASCXW010000037.1"/>
</dbReference>
<sequence length="332" mass="36868">MLYESYKIKNFVLKNRAVMPPMCMYSADEQGYANDFHLVHYGSRAIGGVGLIIQEATAVSPDGRISIHDLGIWDDSHIPGLKRIVDVIHQNGAVAGIQINHAGRKSKTENPIAPSAINYGGDYKAPREMTKKDIKEVVESFKQSARRANEAGYDLLEIHGAHGYLIFEFLSPLSNQRDDEYKDGTLFLKEVVEAITSVWPKEKILAIRISAYEYVEGGVTPKTISEAINSVKHLGIDIVDVSSGGNIQVKINAFPGYQLDLAKMVRRETKLPVMGGGLITDLKLADHAIGSNRCDLVYFGRVLLRDPYLILNHADDLGIDIEFPEQYIRGKK</sequence>
<feature type="domain" description="NADH:flavin oxidoreductase/NADH oxidase N-terminal" evidence="6">
    <location>
        <begin position="2"/>
        <end position="310"/>
    </location>
</feature>
<evidence type="ECO:0000259" key="6">
    <source>
        <dbReference type="Pfam" id="PF00724"/>
    </source>
</evidence>
<dbReference type="Proteomes" id="UP001431532">
    <property type="component" value="Unassembled WGS sequence"/>
</dbReference>
<evidence type="ECO:0000256" key="1">
    <source>
        <dbReference type="ARBA" id="ARBA00001917"/>
    </source>
</evidence>
<dbReference type="Gene3D" id="3.20.20.70">
    <property type="entry name" value="Aldolase class I"/>
    <property type="match status" value="1"/>
</dbReference>
<dbReference type="PANTHER" id="PTHR43303:SF4">
    <property type="entry name" value="NADPH DEHYDROGENASE C23G7.10C-RELATED"/>
    <property type="match status" value="1"/>
</dbReference>
<comment type="cofactor">
    <cofactor evidence="1">
        <name>FMN</name>
        <dbReference type="ChEBI" id="CHEBI:58210"/>
    </cofactor>
</comment>
<protein>
    <submittedName>
        <fullName evidence="7">NADH:flavin oxidoreductase/NADH oxidase</fullName>
    </submittedName>
</protein>
<keyword evidence="2" id="KW-0285">Flavoprotein</keyword>
<keyword evidence="5" id="KW-0560">Oxidoreductase</keyword>
<evidence type="ECO:0000256" key="4">
    <source>
        <dbReference type="ARBA" id="ARBA00022857"/>
    </source>
</evidence>
<proteinExistence type="predicted"/>
<gene>
    <name evidence="7" type="ORF">QJ521_08440</name>
</gene>
<dbReference type="PANTHER" id="PTHR43303">
    <property type="entry name" value="NADPH DEHYDROGENASE C23G7.10C-RELATED"/>
    <property type="match status" value="1"/>
</dbReference>
<dbReference type="SUPFAM" id="SSF51395">
    <property type="entry name" value="FMN-linked oxidoreductases"/>
    <property type="match status" value="1"/>
</dbReference>
<comment type="caution">
    <text evidence="7">The sequence shown here is derived from an EMBL/GenBank/DDBJ whole genome shotgun (WGS) entry which is preliminary data.</text>
</comment>
<dbReference type="GO" id="GO:0010181">
    <property type="term" value="F:FMN binding"/>
    <property type="evidence" value="ECO:0007669"/>
    <property type="project" value="InterPro"/>
</dbReference>
<keyword evidence="4" id="KW-0521">NADP</keyword>
<dbReference type="EMBL" id="JASCXW010000037">
    <property type="protein sequence ID" value="MDI6453594.1"/>
    <property type="molecule type" value="Genomic_DNA"/>
</dbReference>
<evidence type="ECO:0000313" key="7">
    <source>
        <dbReference type="EMBL" id="MDI6453594.1"/>
    </source>
</evidence>
<dbReference type="InterPro" id="IPR013785">
    <property type="entry name" value="Aldolase_TIM"/>
</dbReference>
<dbReference type="AlphaFoldDB" id="A0AAW6UD73"/>
<keyword evidence="3" id="KW-0288">FMN</keyword>
<evidence type="ECO:0000256" key="5">
    <source>
        <dbReference type="ARBA" id="ARBA00023002"/>
    </source>
</evidence>
<evidence type="ECO:0000256" key="3">
    <source>
        <dbReference type="ARBA" id="ARBA00022643"/>
    </source>
</evidence>
<dbReference type="InterPro" id="IPR001155">
    <property type="entry name" value="OxRdtase_FMN_N"/>
</dbReference>
<evidence type="ECO:0000313" key="8">
    <source>
        <dbReference type="Proteomes" id="UP001431532"/>
    </source>
</evidence>
<reference evidence="7" key="1">
    <citation type="submission" date="2023-05" db="EMBL/GenBank/DDBJ databases">
        <title>Mariniplasma microaerophilum sp. nov., a novel anaerobic mollicute isolated from terrestrial mud volcano, Taman Peninsula, Russia.</title>
        <authorList>
            <person name="Khomyakova M.A."/>
            <person name="Merkel A.Y."/>
            <person name="Slobodkin A.I."/>
        </authorList>
    </citation>
    <scope>NUCLEOTIDE SEQUENCE</scope>
    <source>
        <strain evidence="7">M4Ah</strain>
    </source>
</reference>
<accession>A0AAW6UD73</accession>
<evidence type="ECO:0000256" key="2">
    <source>
        <dbReference type="ARBA" id="ARBA00022630"/>
    </source>
</evidence>